<gene>
    <name evidence="2" type="ORF">MCOR_56919</name>
</gene>
<dbReference type="AlphaFoldDB" id="A0A6J8EWM6"/>
<dbReference type="Gene3D" id="2.120.10.30">
    <property type="entry name" value="TolB, C-terminal domain"/>
    <property type="match status" value="1"/>
</dbReference>
<dbReference type="Proteomes" id="UP000507470">
    <property type="component" value="Unassembled WGS sequence"/>
</dbReference>
<feature type="region of interest" description="Disordered" evidence="1">
    <location>
        <begin position="56"/>
        <end position="95"/>
    </location>
</feature>
<dbReference type="InterPro" id="IPR011042">
    <property type="entry name" value="6-blade_b-propeller_TolB-like"/>
</dbReference>
<sequence>MQTEETYLDKDKDDFIQGINTQPENENKEILKTDQLNDQDSTSKILPIMRSCNQKDERLSSKQLKATSTTATLEASTSEKAMPPQPVQLSASNNPSTSGLSVFDPLLAVIQTGNEVVENIPRVTENPETLDSLYRQEQLLHHHQSSFEDASFRSCFMTGNAYVSGMSIDKDNCLFLCYYRVNLMSKWKINGNCLFTSPPFADFRLFKGFEFIETILDPYDITCIPYTNTAIVTFPREKTMQFFDTDSLAFGESIRLPGEGEAVCASAERIVVRVNRFICIYDISGKHLNTIDEITATDSLSNLPCLHIGLNGNIIYNDRYSIHCMSLDGEIKWTYKHEEENVTQICFTCDKKGKVYVFFKFKRFPHLLKVLSHNGVLLKTYFWDYTISERRSLIFHYISFDNLYKNIVVFSNSFTKKHRFDMMHLQTED</sequence>
<keyword evidence="3" id="KW-1185">Reference proteome</keyword>
<accession>A0A6J8EWM6</accession>
<dbReference type="EMBL" id="CACVKT020010156">
    <property type="protein sequence ID" value="CAC5425069.1"/>
    <property type="molecule type" value="Genomic_DNA"/>
</dbReference>
<name>A0A6J8EWM6_MYTCO</name>
<organism evidence="2 3">
    <name type="scientific">Mytilus coruscus</name>
    <name type="common">Sea mussel</name>
    <dbReference type="NCBI Taxonomy" id="42192"/>
    <lineage>
        <taxon>Eukaryota</taxon>
        <taxon>Metazoa</taxon>
        <taxon>Spiralia</taxon>
        <taxon>Lophotrochozoa</taxon>
        <taxon>Mollusca</taxon>
        <taxon>Bivalvia</taxon>
        <taxon>Autobranchia</taxon>
        <taxon>Pteriomorphia</taxon>
        <taxon>Mytilida</taxon>
        <taxon>Mytiloidea</taxon>
        <taxon>Mytilidae</taxon>
        <taxon>Mytilinae</taxon>
        <taxon>Mytilus</taxon>
    </lineage>
</organism>
<evidence type="ECO:0000313" key="3">
    <source>
        <dbReference type="Proteomes" id="UP000507470"/>
    </source>
</evidence>
<reference evidence="2 3" key="1">
    <citation type="submission" date="2020-06" db="EMBL/GenBank/DDBJ databases">
        <authorList>
            <person name="Li R."/>
            <person name="Bekaert M."/>
        </authorList>
    </citation>
    <scope>NUCLEOTIDE SEQUENCE [LARGE SCALE GENOMIC DNA]</scope>
    <source>
        <strain evidence="3">wild</strain>
    </source>
</reference>
<proteinExistence type="predicted"/>
<dbReference type="SUPFAM" id="SSF50969">
    <property type="entry name" value="YVTN repeat-like/Quinoprotein amine dehydrogenase"/>
    <property type="match status" value="1"/>
</dbReference>
<evidence type="ECO:0000256" key="1">
    <source>
        <dbReference type="SAM" id="MobiDB-lite"/>
    </source>
</evidence>
<feature type="region of interest" description="Disordered" evidence="1">
    <location>
        <begin position="1"/>
        <end position="28"/>
    </location>
</feature>
<feature type="compositionally biased region" description="Low complexity" evidence="1">
    <location>
        <begin position="64"/>
        <end position="81"/>
    </location>
</feature>
<evidence type="ECO:0000313" key="2">
    <source>
        <dbReference type="EMBL" id="CAC5425069.1"/>
    </source>
</evidence>
<dbReference type="InterPro" id="IPR011044">
    <property type="entry name" value="Quino_amine_DH_bsu"/>
</dbReference>
<protein>
    <submittedName>
        <fullName evidence="2">Uncharacterized protein</fullName>
    </submittedName>
</protein>